<dbReference type="InterPro" id="IPR012910">
    <property type="entry name" value="Plug_dom"/>
</dbReference>
<dbReference type="SUPFAM" id="SSF49464">
    <property type="entry name" value="Carboxypeptidase regulatory domain-like"/>
    <property type="match status" value="1"/>
</dbReference>
<dbReference type="InterPro" id="IPR036942">
    <property type="entry name" value="Beta-barrel_TonB_sf"/>
</dbReference>
<dbReference type="Pfam" id="PF13715">
    <property type="entry name" value="CarbopepD_reg_2"/>
    <property type="match status" value="1"/>
</dbReference>
<dbReference type="PANTHER" id="PTHR30069:SF29">
    <property type="entry name" value="HEMOGLOBIN AND HEMOGLOBIN-HAPTOGLOBIN-BINDING PROTEIN 1-RELATED"/>
    <property type="match status" value="1"/>
</dbReference>
<keyword evidence="6 11" id="KW-0798">TonB box</keyword>
<accession>A0ABU6IM11</accession>
<dbReference type="Proteomes" id="UP001355298">
    <property type="component" value="Unassembled WGS sequence"/>
</dbReference>
<keyword evidence="16" id="KW-1185">Reference proteome</keyword>
<evidence type="ECO:0000256" key="4">
    <source>
        <dbReference type="ARBA" id="ARBA00022692"/>
    </source>
</evidence>
<dbReference type="InterPro" id="IPR037066">
    <property type="entry name" value="Plug_dom_sf"/>
</dbReference>
<evidence type="ECO:0000259" key="14">
    <source>
        <dbReference type="Pfam" id="PF07715"/>
    </source>
</evidence>
<name>A0ABU6IM11_9FLAO</name>
<feature type="signal peptide" evidence="12">
    <location>
        <begin position="1"/>
        <end position="22"/>
    </location>
</feature>
<keyword evidence="3 10" id="KW-1134">Transmembrane beta strand</keyword>
<comment type="subcellular location">
    <subcellularLocation>
        <location evidence="1 10">Cell outer membrane</location>
        <topology evidence="1 10">Multi-pass membrane protein</topology>
    </subcellularLocation>
</comment>
<evidence type="ECO:0000256" key="7">
    <source>
        <dbReference type="ARBA" id="ARBA00023136"/>
    </source>
</evidence>
<evidence type="ECO:0000256" key="2">
    <source>
        <dbReference type="ARBA" id="ARBA00022448"/>
    </source>
</evidence>
<evidence type="ECO:0000256" key="11">
    <source>
        <dbReference type="RuleBase" id="RU003357"/>
    </source>
</evidence>
<evidence type="ECO:0000256" key="10">
    <source>
        <dbReference type="PROSITE-ProRule" id="PRU01360"/>
    </source>
</evidence>
<proteinExistence type="inferred from homology"/>
<comment type="similarity">
    <text evidence="10 11">Belongs to the TonB-dependent receptor family.</text>
</comment>
<dbReference type="Gene3D" id="2.60.40.1120">
    <property type="entry name" value="Carboxypeptidase-like, regulatory domain"/>
    <property type="match status" value="1"/>
</dbReference>
<feature type="domain" description="TonB-dependent receptor-like beta-barrel" evidence="13">
    <location>
        <begin position="267"/>
        <end position="689"/>
    </location>
</feature>
<evidence type="ECO:0000256" key="8">
    <source>
        <dbReference type="ARBA" id="ARBA00023170"/>
    </source>
</evidence>
<keyword evidence="5 12" id="KW-0732">Signal</keyword>
<dbReference type="SUPFAM" id="SSF56935">
    <property type="entry name" value="Porins"/>
    <property type="match status" value="1"/>
</dbReference>
<dbReference type="EMBL" id="JAYMGW010000001">
    <property type="protein sequence ID" value="MEC4264020.1"/>
    <property type="molecule type" value="Genomic_DNA"/>
</dbReference>
<evidence type="ECO:0000256" key="3">
    <source>
        <dbReference type="ARBA" id="ARBA00022452"/>
    </source>
</evidence>
<keyword evidence="7 10" id="KW-0472">Membrane</keyword>
<gene>
    <name evidence="15" type="ORF">VOP03_01555</name>
</gene>
<evidence type="ECO:0000256" key="5">
    <source>
        <dbReference type="ARBA" id="ARBA00022729"/>
    </source>
</evidence>
<dbReference type="PROSITE" id="PS52016">
    <property type="entry name" value="TONB_DEPENDENT_REC_3"/>
    <property type="match status" value="1"/>
</dbReference>
<dbReference type="InterPro" id="IPR000531">
    <property type="entry name" value="Beta-barrel_TonB"/>
</dbReference>
<protein>
    <submittedName>
        <fullName evidence="15">TonB-dependent receptor</fullName>
    </submittedName>
</protein>
<evidence type="ECO:0000256" key="6">
    <source>
        <dbReference type="ARBA" id="ARBA00023077"/>
    </source>
</evidence>
<dbReference type="PROSITE" id="PS51257">
    <property type="entry name" value="PROKAR_LIPOPROTEIN"/>
    <property type="match status" value="1"/>
</dbReference>
<dbReference type="RefSeq" id="WP_326276829.1">
    <property type="nucleotide sequence ID" value="NZ_JAYKYV010000001.1"/>
</dbReference>
<reference evidence="15 16" key="1">
    <citation type="submission" date="2024-01" db="EMBL/GenBank/DDBJ databases">
        <title>The strains designed SYSU M86414 and SYSU M84420 isolated from the marine sediment in San Sha City (Hainan Province, China).</title>
        <authorList>
            <person name="Guo D."/>
        </authorList>
    </citation>
    <scope>NUCLEOTIDE SEQUENCE [LARGE SCALE GENOMIC DNA]</scope>
    <source>
        <strain evidence="15 16">SYSU M84420</strain>
    </source>
</reference>
<sequence length="756" mass="84299">MKIIYRHIIFLWLGLISSCSFGQTASLNGKVTDNGEPIPLTNVVLKGTEIGAATDIDGLFELANVEPGDYVLLVTSLGYQSYQTKISLSANESKTINIQLDASAQSLDETVVTGTLKPVSRLESPVPVEVYSPNFLKKNPTASVFDALQNVNGVRPQINCNVCNTGDIHINGLEGPYTLVLIDGMPIVSGLGTVYGLTGIPNSLIEQIEIVKGPASSLYGSEAVGGLINIITKNALSAPEFFADGFATSWGEYNLDVGSKIEIGQKTDLLLGVNYFNYDIPVDNNGDNFTDLTLQDRISIFQKWNFERSDNRLFSLAGRFFYEDRWGGEMQWTPEYRGGDEIYGESIYTRRWEVLGKYQLPLEEKLLLSFSYNDHNQNSVYGDTEYLADQRIGFAQLTWDKIAGNHDLLFGSAIRYNYYDDNTPATTEADNIWIPSLFAQDEYSFAPKHSFLVGLRYDYDQRHGNILTPRAAYKWKVSNNDIFRVNAGTGFRVVNLFTEEHAALTGAREVIIAEELKPERSVNVNINYLKKIYSDNGTFIGLDASAFHTRFSNVILPDYETDPNQIIYDNLDGKSVSQGVSANLDIAFPSSFKIMVGATWQDVSSTENGVTQQQILTESITATWNLSYTFHSLKLTADYTGNLYGPMRLPLLGDLDPRQEYSPTWSIQNIQFTYKGLNNFEVYGGIKNLLDWTPNRGNPFIIARANDPFDKEVTFDSSGNAVATPNNPYALTFDPAYVYGPNQGIRGFFGLRYTVF</sequence>
<evidence type="ECO:0000313" key="16">
    <source>
        <dbReference type="Proteomes" id="UP001355298"/>
    </source>
</evidence>
<dbReference type="InterPro" id="IPR039426">
    <property type="entry name" value="TonB-dep_rcpt-like"/>
</dbReference>
<evidence type="ECO:0000256" key="12">
    <source>
        <dbReference type="SAM" id="SignalP"/>
    </source>
</evidence>
<keyword evidence="8 15" id="KW-0675">Receptor</keyword>
<keyword evidence="9 10" id="KW-0998">Cell outer membrane</keyword>
<evidence type="ECO:0000256" key="9">
    <source>
        <dbReference type="ARBA" id="ARBA00023237"/>
    </source>
</evidence>
<organism evidence="15 16">
    <name type="scientific">Flagellimonas halotolerans</name>
    <dbReference type="NCBI Taxonomy" id="3112164"/>
    <lineage>
        <taxon>Bacteria</taxon>
        <taxon>Pseudomonadati</taxon>
        <taxon>Bacteroidota</taxon>
        <taxon>Flavobacteriia</taxon>
        <taxon>Flavobacteriales</taxon>
        <taxon>Flavobacteriaceae</taxon>
        <taxon>Flagellimonas</taxon>
    </lineage>
</organism>
<comment type="caution">
    <text evidence="15">The sequence shown here is derived from an EMBL/GenBank/DDBJ whole genome shotgun (WGS) entry which is preliminary data.</text>
</comment>
<dbReference type="Gene3D" id="2.170.130.10">
    <property type="entry name" value="TonB-dependent receptor, plug domain"/>
    <property type="match status" value="1"/>
</dbReference>
<dbReference type="Pfam" id="PF07715">
    <property type="entry name" value="Plug"/>
    <property type="match status" value="1"/>
</dbReference>
<evidence type="ECO:0000313" key="15">
    <source>
        <dbReference type="EMBL" id="MEC4264020.1"/>
    </source>
</evidence>
<dbReference type="InterPro" id="IPR008969">
    <property type="entry name" value="CarboxyPept-like_regulatory"/>
</dbReference>
<evidence type="ECO:0000256" key="1">
    <source>
        <dbReference type="ARBA" id="ARBA00004571"/>
    </source>
</evidence>
<dbReference type="Pfam" id="PF00593">
    <property type="entry name" value="TonB_dep_Rec_b-barrel"/>
    <property type="match status" value="1"/>
</dbReference>
<dbReference type="Gene3D" id="2.40.170.20">
    <property type="entry name" value="TonB-dependent receptor, beta-barrel domain"/>
    <property type="match status" value="1"/>
</dbReference>
<feature type="chain" id="PRO_5046512224" evidence="12">
    <location>
        <begin position="23"/>
        <end position="756"/>
    </location>
</feature>
<dbReference type="PANTHER" id="PTHR30069">
    <property type="entry name" value="TONB-DEPENDENT OUTER MEMBRANE RECEPTOR"/>
    <property type="match status" value="1"/>
</dbReference>
<keyword evidence="4 10" id="KW-0812">Transmembrane</keyword>
<evidence type="ECO:0000259" key="13">
    <source>
        <dbReference type="Pfam" id="PF00593"/>
    </source>
</evidence>
<feature type="domain" description="TonB-dependent receptor plug" evidence="14">
    <location>
        <begin position="122"/>
        <end position="226"/>
    </location>
</feature>
<keyword evidence="2 10" id="KW-0813">Transport</keyword>